<reference evidence="2 3" key="1">
    <citation type="submission" date="2019-03" db="EMBL/GenBank/DDBJ databases">
        <authorList>
            <person name="Gonzalez-Pimentel J.L."/>
        </authorList>
    </citation>
    <scope>NUCLEOTIDE SEQUENCE [LARGE SCALE GENOMIC DNA]</scope>
    <source>
        <strain evidence="2 3">JCM 31289</strain>
    </source>
</reference>
<name>A0A4Z0HJW8_9ACTN</name>
<dbReference type="OrthoDB" id="9810236at2"/>
<feature type="compositionally biased region" description="Gly residues" evidence="1">
    <location>
        <begin position="110"/>
        <end position="119"/>
    </location>
</feature>
<keyword evidence="3" id="KW-1185">Reference proteome</keyword>
<protein>
    <submittedName>
        <fullName evidence="2">Uncharacterized protein</fullName>
    </submittedName>
</protein>
<dbReference type="EMBL" id="SRID01000001">
    <property type="protein sequence ID" value="TGB19615.1"/>
    <property type="molecule type" value="Genomic_DNA"/>
</dbReference>
<gene>
    <name evidence="2" type="ORF">E4099_00250</name>
</gene>
<proteinExistence type="predicted"/>
<organism evidence="2 3">
    <name type="scientific">Streptomyces palmae</name>
    <dbReference type="NCBI Taxonomy" id="1701085"/>
    <lineage>
        <taxon>Bacteria</taxon>
        <taxon>Bacillati</taxon>
        <taxon>Actinomycetota</taxon>
        <taxon>Actinomycetes</taxon>
        <taxon>Kitasatosporales</taxon>
        <taxon>Streptomycetaceae</taxon>
        <taxon>Streptomyces</taxon>
    </lineage>
</organism>
<accession>A0A4Z0HJW8</accession>
<evidence type="ECO:0000256" key="1">
    <source>
        <dbReference type="SAM" id="MobiDB-lite"/>
    </source>
</evidence>
<dbReference type="AlphaFoldDB" id="A0A4Z0HJW8"/>
<evidence type="ECO:0000313" key="2">
    <source>
        <dbReference type="EMBL" id="TGB19615.1"/>
    </source>
</evidence>
<sequence length="163" mass="17002">MPRGEQPAQASALLFDEADNARVPVTALGDIRPGSTIVLPSAYGGHDAYGWSGTRTTPTVDLGDFPPGVDSAPTRLDSHLLALLGDFGEDTTASIATALLGLPMEPRGAQQGGRRIGGGRARHGHGSRAERDSTVRAADRRSPADRRGRTARAGEAGRQDGPR</sequence>
<evidence type="ECO:0000313" key="3">
    <source>
        <dbReference type="Proteomes" id="UP000297948"/>
    </source>
</evidence>
<comment type="caution">
    <text evidence="2">The sequence shown here is derived from an EMBL/GenBank/DDBJ whole genome shotgun (WGS) entry which is preliminary data.</text>
</comment>
<feature type="compositionally biased region" description="Basic and acidic residues" evidence="1">
    <location>
        <begin position="127"/>
        <end position="148"/>
    </location>
</feature>
<feature type="region of interest" description="Disordered" evidence="1">
    <location>
        <begin position="102"/>
        <end position="163"/>
    </location>
</feature>
<dbReference type="RefSeq" id="WP_135336811.1">
    <property type="nucleotide sequence ID" value="NZ_JBHLTX010000013.1"/>
</dbReference>
<dbReference type="Proteomes" id="UP000297948">
    <property type="component" value="Unassembled WGS sequence"/>
</dbReference>